<dbReference type="Gene3D" id="1.10.8.60">
    <property type="match status" value="1"/>
</dbReference>
<evidence type="ECO:0000256" key="15">
    <source>
        <dbReference type="ARBA" id="ARBA00031910"/>
    </source>
</evidence>
<dbReference type="FunFam" id="3.40.50.300:FF:000006">
    <property type="entry name" value="DNA-binding transcriptional regulator NtrC"/>
    <property type="match status" value="1"/>
</dbReference>
<dbReference type="RefSeq" id="WP_010049235.1">
    <property type="nucleotide sequence ID" value="NZ_CP025958.1"/>
</dbReference>
<dbReference type="Proteomes" id="UP000245802">
    <property type="component" value="Chromosome"/>
</dbReference>
<keyword evidence="8" id="KW-0902">Two-component regulatory system</keyword>
<keyword evidence="13" id="KW-0535">Nitrogen fixation</keyword>
<dbReference type="FunFam" id="1.10.8.60:FF:000014">
    <property type="entry name" value="DNA-binding transcriptional regulator NtrC"/>
    <property type="match status" value="1"/>
</dbReference>
<dbReference type="PROSITE" id="PS00688">
    <property type="entry name" value="SIGMA54_INTERACT_3"/>
    <property type="match status" value="1"/>
</dbReference>
<dbReference type="SUPFAM" id="SSF52172">
    <property type="entry name" value="CheY-like"/>
    <property type="match status" value="1"/>
</dbReference>
<comment type="subcellular location">
    <subcellularLocation>
        <location evidence="1">Cytoplasm</location>
    </subcellularLocation>
</comment>
<keyword evidence="20" id="KW-1185">Reference proteome</keyword>
<dbReference type="AlphaFoldDB" id="A0A2Z3H1H5"/>
<evidence type="ECO:0000256" key="3">
    <source>
        <dbReference type="ARBA" id="ARBA00022490"/>
    </source>
</evidence>
<dbReference type="InterPro" id="IPR027417">
    <property type="entry name" value="P-loop_NTPase"/>
</dbReference>
<dbReference type="SMART" id="SM00448">
    <property type="entry name" value="REC"/>
    <property type="match status" value="1"/>
</dbReference>
<dbReference type="GO" id="GO:0000160">
    <property type="term" value="P:phosphorelay signal transduction system"/>
    <property type="evidence" value="ECO:0007669"/>
    <property type="project" value="UniProtKB-KW"/>
</dbReference>
<protein>
    <recommendedName>
        <fullName evidence="2">DNA-binding transcriptional regulator NtrC</fullName>
    </recommendedName>
    <alternativeName>
        <fullName evidence="14">Nitrogen regulation protein NR(I)</fullName>
    </alternativeName>
    <alternativeName>
        <fullName evidence="15">Nitrogen regulator I</fullName>
    </alternativeName>
</protein>
<dbReference type="GO" id="GO:0006355">
    <property type="term" value="P:regulation of DNA-templated transcription"/>
    <property type="evidence" value="ECO:0007669"/>
    <property type="project" value="InterPro"/>
</dbReference>
<keyword evidence="3" id="KW-0963">Cytoplasm</keyword>
<evidence type="ECO:0000256" key="13">
    <source>
        <dbReference type="ARBA" id="ARBA00023231"/>
    </source>
</evidence>
<dbReference type="InterPro" id="IPR058031">
    <property type="entry name" value="AAA_lid_NorR"/>
</dbReference>
<evidence type="ECO:0000256" key="7">
    <source>
        <dbReference type="ARBA" id="ARBA00022840"/>
    </source>
</evidence>
<name>A0A2Z3H1H5_9BACT</name>
<dbReference type="InterPro" id="IPR001789">
    <property type="entry name" value="Sig_transdc_resp-reg_receiver"/>
</dbReference>
<evidence type="ECO:0000256" key="10">
    <source>
        <dbReference type="ARBA" id="ARBA00023125"/>
    </source>
</evidence>
<evidence type="ECO:0000256" key="8">
    <source>
        <dbReference type="ARBA" id="ARBA00023012"/>
    </source>
</evidence>
<feature type="modified residue" description="4-aspartylphosphate" evidence="16">
    <location>
        <position position="52"/>
    </location>
</feature>
<reference evidence="19 20" key="1">
    <citation type="submission" date="2018-01" db="EMBL/GenBank/DDBJ databases">
        <title>G. obscuriglobus.</title>
        <authorList>
            <person name="Franke J."/>
            <person name="Blomberg W."/>
            <person name="Selmecki A."/>
        </authorList>
    </citation>
    <scope>NUCLEOTIDE SEQUENCE [LARGE SCALE GENOMIC DNA]</scope>
    <source>
        <strain evidence="19 20">DSM 5831</strain>
    </source>
</reference>
<dbReference type="Gene3D" id="3.40.50.2300">
    <property type="match status" value="1"/>
</dbReference>
<dbReference type="Pfam" id="PF25601">
    <property type="entry name" value="AAA_lid_14"/>
    <property type="match status" value="1"/>
</dbReference>
<sequence length="477" mass="51899">MPKLLVIDDEPIICHSFRRAFSGPDVEVLTAGSVAEGWAAVGRDRPDVIVTDLQLPDGTGLDLFEKVRAADPRRPVVVITAYGTMETTIEAMKRGAFDYLTKPVDLAQMSAVLGRAFEAARLMREPAALPTDPGEDRIIGRSPVMQEMCKLIGRIAPQDASVLILGESGTGKELVARAIYSHSKRADRPFLAINCAAIPDTLVESELFGHEQGAFTGAERQRVGKFEQCGDGTLLLDEIGDMPLAAQAKMLRLLQDQTFERVGGSQAIATRVRVLAATNQHPEKLIAEGKFRHDLYYRLKVVTIHVPALRDRREDIPELAHHFLFRYAREANRDVRGFVPEALDLLQRADWPGNVRQLQNCVRAAVYQTVGHVLAPADLPGLVAPGATPAGVPTAAGAAPFDLGGTIEAMLQDGAGDVHARVTSLVERELLTRALRRTHGHQAQASDLLGINRTTLRTKLRELGITLDKVVADAPAE</sequence>
<dbReference type="GO" id="GO:0043565">
    <property type="term" value="F:sequence-specific DNA binding"/>
    <property type="evidence" value="ECO:0007669"/>
    <property type="project" value="InterPro"/>
</dbReference>
<feature type="domain" description="Response regulatory" evidence="18">
    <location>
        <begin position="3"/>
        <end position="117"/>
    </location>
</feature>
<evidence type="ECO:0000256" key="11">
    <source>
        <dbReference type="ARBA" id="ARBA00023159"/>
    </source>
</evidence>
<dbReference type="PROSITE" id="PS50110">
    <property type="entry name" value="RESPONSE_REGULATORY"/>
    <property type="match status" value="1"/>
</dbReference>
<keyword evidence="4" id="KW-0678">Repressor</keyword>
<dbReference type="SUPFAM" id="SSF52540">
    <property type="entry name" value="P-loop containing nucleoside triphosphate hydrolases"/>
    <property type="match status" value="1"/>
</dbReference>
<organism evidence="19 20">
    <name type="scientific">Gemmata obscuriglobus</name>
    <dbReference type="NCBI Taxonomy" id="114"/>
    <lineage>
        <taxon>Bacteria</taxon>
        <taxon>Pseudomonadati</taxon>
        <taxon>Planctomycetota</taxon>
        <taxon>Planctomycetia</taxon>
        <taxon>Gemmatales</taxon>
        <taxon>Gemmataceae</taxon>
        <taxon>Gemmata</taxon>
    </lineage>
</organism>
<proteinExistence type="predicted"/>
<dbReference type="InterPro" id="IPR025662">
    <property type="entry name" value="Sigma_54_int_dom_ATP-bd_1"/>
</dbReference>
<dbReference type="InterPro" id="IPR002078">
    <property type="entry name" value="Sigma_54_int"/>
</dbReference>
<dbReference type="PRINTS" id="PR01590">
    <property type="entry name" value="HTHFIS"/>
</dbReference>
<dbReference type="InterPro" id="IPR002197">
    <property type="entry name" value="HTH_Fis"/>
</dbReference>
<dbReference type="InterPro" id="IPR011006">
    <property type="entry name" value="CheY-like_superfamily"/>
</dbReference>
<evidence type="ECO:0000256" key="14">
    <source>
        <dbReference type="ARBA" id="ARBA00029881"/>
    </source>
</evidence>
<gene>
    <name evidence="19" type="ORF">C1280_28980</name>
</gene>
<keyword evidence="12" id="KW-0804">Transcription</keyword>
<dbReference type="InterPro" id="IPR003593">
    <property type="entry name" value="AAA+_ATPase"/>
</dbReference>
<keyword evidence="9" id="KW-0805">Transcription regulation</keyword>
<dbReference type="PANTHER" id="PTHR32071:SF95">
    <property type="entry name" value="DNA-BINDING TRANSCRIPTIONAL REGULATOR NTRC"/>
    <property type="match status" value="1"/>
</dbReference>
<dbReference type="SUPFAM" id="SSF46689">
    <property type="entry name" value="Homeodomain-like"/>
    <property type="match status" value="1"/>
</dbReference>
<dbReference type="Gene3D" id="3.40.50.300">
    <property type="entry name" value="P-loop containing nucleotide triphosphate hydrolases"/>
    <property type="match status" value="1"/>
</dbReference>
<evidence type="ECO:0000256" key="4">
    <source>
        <dbReference type="ARBA" id="ARBA00022491"/>
    </source>
</evidence>
<evidence type="ECO:0000256" key="1">
    <source>
        <dbReference type="ARBA" id="ARBA00004496"/>
    </source>
</evidence>
<dbReference type="OrthoDB" id="236360at2"/>
<evidence type="ECO:0000256" key="5">
    <source>
        <dbReference type="ARBA" id="ARBA00022553"/>
    </source>
</evidence>
<keyword evidence="7" id="KW-0067">ATP-binding</keyword>
<dbReference type="CDD" id="cd00009">
    <property type="entry name" value="AAA"/>
    <property type="match status" value="1"/>
</dbReference>
<evidence type="ECO:0000313" key="19">
    <source>
        <dbReference type="EMBL" id="AWM40619.1"/>
    </source>
</evidence>
<dbReference type="Gene3D" id="1.10.10.60">
    <property type="entry name" value="Homeodomain-like"/>
    <property type="match status" value="1"/>
</dbReference>
<dbReference type="PROSITE" id="PS50045">
    <property type="entry name" value="SIGMA54_INTERACT_4"/>
    <property type="match status" value="1"/>
</dbReference>
<evidence type="ECO:0000256" key="16">
    <source>
        <dbReference type="PROSITE-ProRule" id="PRU00169"/>
    </source>
</evidence>
<dbReference type="KEGG" id="gog:C1280_28980"/>
<dbReference type="SMART" id="SM00382">
    <property type="entry name" value="AAA"/>
    <property type="match status" value="1"/>
</dbReference>
<dbReference type="PROSITE" id="PS00675">
    <property type="entry name" value="SIGMA54_INTERACT_1"/>
    <property type="match status" value="1"/>
</dbReference>
<keyword evidence="6" id="KW-0547">Nucleotide-binding</keyword>
<dbReference type="InterPro" id="IPR009057">
    <property type="entry name" value="Homeodomain-like_sf"/>
</dbReference>
<dbReference type="GO" id="GO:0005524">
    <property type="term" value="F:ATP binding"/>
    <property type="evidence" value="ECO:0007669"/>
    <property type="project" value="UniProtKB-KW"/>
</dbReference>
<dbReference type="Pfam" id="PF00072">
    <property type="entry name" value="Response_reg"/>
    <property type="match status" value="1"/>
</dbReference>
<evidence type="ECO:0000256" key="2">
    <source>
        <dbReference type="ARBA" id="ARBA00019059"/>
    </source>
</evidence>
<evidence type="ECO:0000256" key="9">
    <source>
        <dbReference type="ARBA" id="ARBA00023015"/>
    </source>
</evidence>
<dbReference type="PANTHER" id="PTHR32071">
    <property type="entry name" value="TRANSCRIPTIONAL REGULATORY PROTEIN"/>
    <property type="match status" value="1"/>
</dbReference>
<evidence type="ECO:0000313" key="20">
    <source>
        <dbReference type="Proteomes" id="UP000245802"/>
    </source>
</evidence>
<dbReference type="Pfam" id="PF02954">
    <property type="entry name" value="HTH_8"/>
    <property type="match status" value="1"/>
</dbReference>
<evidence type="ECO:0000256" key="6">
    <source>
        <dbReference type="ARBA" id="ARBA00022741"/>
    </source>
</evidence>
<dbReference type="EMBL" id="CP025958">
    <property type="protein sequence ID" value="AWM40619.1"/>
    <property type="molecule type" value="Genomic_DNA"/>
</dbReference>
<evidence type="ECO:0000259" key="17">
    <source>
        <dbReference type="PROSITE" id="PS50045"/>
    </source>
</evidence>
<evidence type="ECO:0000259" key="18">
    <source>
        <dbReference type="PROSITE" id="PS50110"/>
    </source>
</evidence>
<dbReference type="InterPro" id="IPR025944">
    <property type="entry name" value="Sigma_54_int_dom_CS"/>
</dbReference>
<accession>A0A2Z3H1H5</accession>
<keyword evidence="11" id="KW-0010">Activator</keyword>
<keyword evidence="10" id="KW-0238">DNA-binding</keyword>
<feature type="domain" description="Sigma-54 factor interaction" evidence="17">
    <location>
        <begin position="138"/>
        <end position="367"/>
    </location>
</feature>
<dbReference type="GO" id="GO:0005737">
    <property type="term" value="C:cytoplasm"/>
    <property type="evidence" value="ECO:0007669"/>
    <property type="project" value="UniProtKB-SubCell"/>
</dbReference>
<evidence type="ECO:0000256" key="12">
    <source>
        <dbReference type="ARBA" id="ARBA00023163"/>
    </source>
</evidence>
<keyword evidence="5 16" id="KW-0597">Phosphoprotein</keyword>
<dbReference type="Pfam" id="PF00158">
    <property type="entry name" value="Sigma54_activat"/>
    <property type="match status" value="1"/>
</dbReference>